<reference evidence="2 3" key="1">
    <citation type="journal article" date="2018" name="Nat. Ecol. Evol.">
        <title>Genomic signatures of mitonuclear coevolution across populations of Tigriopus californicus.</title>
        <authorList>
            <person name="Barreto F.S."/>
            <person name="Watson E.T."/>
            <person name="Lima T.G."/>
            <person name="Willett C.S."/>
            <person name="Edmands S."/>
            <person name="Li W."/>
            <person name="Burton R.S."/>
        </authorList>
    </citation>
    <scope>NUCLEOTIDE SEQUENCE [LARGE SCALE GENOMIC DNA]</scope>
    <source>
        <strain evidence="2 3">San Diego</strain>
    </source>
</reference>
<keyword evidence="3" id="KW-1185">Reference proteome</keyword>
<feature type="compositionally biased region" description="Polar residues" evidence="1">
    <location>
        <begin position="97"/>
        <end position="106"/>
    </location>
</feature>
<feature type="compositionally biased region" description="Basic and acidic residues" evidence="1">
    <location>
        <begin position="80"/>
        <end position="96"/>
    </location>
</feature>
<feature type="compositionally biased region" description="Low complexity" evidence="1">
    <location>
        <begin position="64"/>
        <end position="75"/>
    </location>
</feature>
<gene>
    <name evidence="2" type="ORF">TCAL_02015</name>
</gene>
<evidence type="ECO:0000256" key="1">
    <source>
        <dbReference type="SAM" id="MobiDB-lite"/>
    </source>
</evidence>
<feature type="compositionally biased region" description="Low complexity" evidence="1">
    <location>
        <begin position="194"/>
        <end position="207"/>
    </location>
</feature>
<evidence type="ECO:0000313" key="2">
    <source>
        <dbReference type="EMBL" id="TRY77205.1"/>
    </source>
</evidence>
<evidence type="ECO:0000313" key="3">
    <source>
        <dbReference type="Proteomes" id="UP000318571"/>
    </source>
</evidence>
<feature type="region of interest" description="Disordered" evidence="1">
    <location>
        <begin position="194"/>
        <end position="225"/>
    </location>
</feature>
<sequence>MFQCCCGSTLSIVGSASPEEVPGTKAGIEQTHHCNGLNGLNAKTNEPPKPNQLEASSIGATQASSRLFPASSSSSCPHLTADEEHGKMGRLRHDNSSTKTNDSNESILGFPNQGASPAPLSVAGSSETPSRRFFDPSRVTKTYSFKRMMSFRTSRRSNGTSTGGGVSEIPQGNHHYLPLQFSFLGQIYRKTTVRRTSSSNNTNGTTRAKFSIEPPSSPSHFQDEK</sequence>
<dbReference type="EMBL" id="VCGU01000004">
    <property type="protein sequence ID" value="TRY77205.1"/>
    <property type="molecule type" value="Genomic_DNA"/>
</dbReference>
<organism evidence="2 3">
    <name type="scientific">Tigriopus californicus</name>
    <name type="common">Marine copepod</name>
    <dbReference type="NCBI Taxonomy" id="6832"/>
    <lineage>
        <taxon>Eukaryota</taxon>
        <taxon>Metazoa</taxon>
        <taxon>Ecdysozoa</taxon>
        <taxon>Arthropoda</taxon>
        <taxon>Crustacea</taxon>
        <taxon>Multicrustacea</taxon>
        <taxon>Hexanauplia</taxon>
        <taxon>Copepoda</taxon>
        <taxon>Harpacticoida</taxon>
        <taxon>Harpacticidae</taxon>
        <taxon>Tigriopus</taxon>
    </lineage>
</organism>
<feature type="region of interest" description="Disordered" evidence="1">
    <location>
        <begin position="16"/>
        <end position="134"/>
    </location>
</feature>
<proteinExistence type="predicted"/>
<feature type="compositionally biased region" description="Polar residues" evidence="1">
    <location>
        <begin position="53"/>
        <end position="63"/>
    </location>
</feature>
<accession>A0A553PHR0</accession>
<dbReference type="AlphaFoldDB" id="A0A553PHR0"/>
<comment type="caution">
    <text evidence="2">The sequence shown here is derived from an EMBL/GenBank/DDBJ whole genome shotgun (WGS) entry which is preliminary data.</text>
</comment>
<dbReference type="Proteomes" id="UP000318571">
    <property type="component" value="Chromosome 5"/>
</dbReference>
<name>A0A553PHR0_TIGCA</name>
<protein>
    <submittedName>
        <fullName evidence="2">Uncharacterized protein</fullName>
    </submittedName>
</protein>